<evidence type="ECO:0000313" key="10">
    <source>
        <dbReference type="EMBL" id="OEF98090.1"/>
    </source>
</evidence>
<evidence type="ECO:0000313" key="11">
    <source>
        <dbReference type="Proteomes" id="UP000243739"/>
    </source>
</evidence>
<evidence type="ECO:0000256" key="3">
    <source>
        <dbReference type="ARBA" id="ARBA00022448"/>
    </source>
</evidence>
<dbReference type="STRING" id="337097.BHF71_03465"/>
<dbReference type="GO" id="GO:0005886">
    <property type="term" value="C:plasma membrane"/>
    <property type="evidence" value="ECO:0007669"/>
    <property type="project" value="UniProtKB-SubCell"/>
</dbReference>
<gene>
    <name evidence="10" type="ORF">BHF71_03465</name>
</gene>
<dbReference type="PANTHER" id="PTHR43470">
    <property type="entry name" value="PHOSPHATE TRANSPORT SYSTEM PERMEASE PROTEIN PSTA-RELATED"/>
    <property type="match status" value="1"/>
</dbReference>
<organism evidence="10 11">
    <name type="scientific">Vulcanibacillus modesticaldus</name>
    <dbReference type="NCBI Taxonomy" id="337097"/>
    <lineage>
        <taxon>Bacteria</taxon>
        <taxon>Bacillati</taxon>
        <taxon>Bacillota</taxon>
        <taxon>Bacilli</taxon>
        <taxon>Bacillales</taxon>
        <taxon>Bacillaceae</taxon>
        <taxon>Vulcanibacillus</taxon>
    </lineage>
</organism>
<dbReference type="InterPro" id="IPR000515">
    <property type="entry name" value="MetI-like"/>
</dbReference>
<proteinExistence type="inferred from homology"/>
<dbReference type="PANTHER" id="PTHR43470:SF5">
    <property type="entry name" value="PHOSPHATE TRANSPORT SYSTEM PERMEASE PROTEIN PSTA"/>
    <property type="match status" value="1"/>
</dbReference>
<dbReference type="Pfam" id="PF00528">
    <property type="entry name" value="BPD_transp_1"/>
    <property type="match status" value="1"/>
</dbReference>
<name>A0A1D2YSY6_9BACI</name>
<dbReference type="SUPFAM" id="SSF161098">
    <property type="entry name" value="MetI-like"/>
    <property type="match status" value="1"/>
</dbReference>
<comment type="subcellular location">
    <subcellularLocation>
        <location evidence="1 8">Cell membrane</location>
        <topology evidence="1 8">Multi-pass membrane protein</topology>
    </subcellularLocation>
</comment>
<dbReference type="CDD" id="cd06261">
    <property type="entry name" value="TM_PBP2"/>
    <property type="match status" value="1"/>
</dbReference>
<feature type="domain" description="ABC transmembrane type-1" evidence="9">
    <location>
        <begin position="75"/>
        <end position="280"/>
    </location>
</feature>
<feature type="transmembrane region" description="Helical" evidence="8">
    <location>
        <begin position="74"/>
        <end position="100"/>
    </location>
</feature>
<keyword evidence="5 8" id="KW-0812">Transmembrane</keyword>
<feature type="transmembrane region" description="Helical" evidence="8">
    <location>
        <begin position="218"/>
        <end position="235"/>
    </location>
</feature>
<evidence type="ECO:0000256" key="5">
    <source>
        <dbReference type="ARBA" id="ARBA00022692"/>
    </source>
</evidence>
<evidence type="ECO:0000256" key="2">
    <source>
        <dbReference type="ARBA" id="ARBA00007069"/>
    </source>
</evidence>
<dbReference type="AlphaFoldDB" id="A0A1D2YSY6"/>
<evidence type="ECO:0000256" key="1">
    <source>
        <dbReference type="ARBA" id="ARBA00004651"/>
    </source>
</evidence>
<evidence type="ECO:0000256" key="8">
    <source>
        <dbReference type="RuleBase" id="RU363043"/>
    </source>
</evidence>
<dbReference type="Gene3D" id="1.10.3720.10">
    <property type="entry name" value="MetI-like"/>
    <property type="match status" value="1"/>
</dbReference>
<dbReference type="PROSITE" id="PS50928">
    <property type="entry name" value="ABC_TM1"/>
    <property type="match status" value="1"/>
</dbReference>
<dbReference type="GO" id="GO:0035435">
    <property type="term" value="P:phosphate ion transmembrane transport"/>
    <property type="evidence" value="ECO:0007669"/>
    <property type="project" value="InterPro"/>
</dbReference>
<evidence type="ECO:0000256" key="7">
    <source>
        <dbReference type="ARBA" id="ARBA00023136"/>
    </source>
</evidence>
<feature type="transmembrane region" description="Helical" evidence="8">
    <location>
        <begin position="21"/>
        <end position="47"/>
    </location>
</feature>
<keyword evidence="6 8" id="KW-1133">Transmembrane helix</keyword>
<keyword evidence="7 8" id="KW-0472">Membrane</keyword>
<reference evidence="10 11" key="1">
    <citation type="submission" date="2016-09" db="EMBL/GenBank/DDBJ databases">
        <title>Draft genome sequence for the type strain of Vulcanibacillus modesticaldus BR, a strictly anaerobic, moderately thermophilic, and nitrate-reducing bacterium from deep sea-hydrothermal vents of the Mid-Atlantic Ridge.</title>
        <authorList>
            <person name="Abin C.A."/>
            <person name="Hollibaugh J.T."/>
        </authorList>
    </citation>
    <scope>NUCLEOTIDE SEQUENCE [LARGE SCALE GENOMIC DNA]</scope>
    <source>
        <strain evidence="10 11">BR</strain>
    </source>
</reference>
<comment type="caution">
    <text evidence="10">The sequence shown here is derived from an EMBL/GenBank/DDBJ whole genome shotgun (WGS) entry which is preliminary data.</text>
</comment>
<evidence type="ECO:0000259" key="9">
    <source>
        <dbReference type="PROSITE" id="PS50928"/>
    </source>
</evidence>
<evidence type="ECO:0000256" key="6">
    <source>
        <dbReference type="ARBA" id="ARBA00022989"/>
    </source>
</evidence>
<comment type="similarity">
    <text evidence="2 8">Belongs to the binding-protein-dependent transport system permease family. CysTW subfamily.</text>
</comment>
<dbReference type="InterPro" id="IPR005672">
    <property type="entry name" value="Phosphate_PstA"/>
</dbReference>
<sequence length="292" mass="32120">MSMIRHNGNIKDIEKRRKKNMFYFSLFLFATLFGVITLAVLLVDVFIKGIPWLDWQFLNSFPSRFPERAGIKSAFYGTLWMLGLTAPIAFILGVGTALYLNEYAGDTKLKQILQININNLAGVPSIVYGLLGLGVFVRGFALGRSLIAGSLTMVLLILPIIVVASQEALKSVPSSQRNASYALGATKWQTIRRVVIPAALPNILTGTILALSRAIGETAPLIMIGALTFVAFVPGSPMDSFTVLPIQIFNWTSRPQEDFQYIAAAGIIVLLVVLLSMNGLAIYLRNKYQNKY</sequence>
<dbReference type="GO" id="GO:0005315">
    <property type="term" value="F:phosphate transmembrane transporter activity"/>
    <property type="evidence" value="ECO:0007669"/>
    <property type="project" value="InterPro"/>
</dbReference>
<dbReference type="InterPro" id="IPR035906">
    <property type="entry name" value="MetI-like_sf"/>
</dbReference>
<feature type="transmembrane region" description="Helical" evidence="8">
    <location>
        <begin position="261"/>
        <end position="284"/>
    </location>
</feature>
<dbReference type="EMBL" id="MIJF01000056">
    <property type="protein sequence ID" value="OEF98090.1"/>
    <property type="molecule type" value="Genomic_DNA"/>
</dbReference>
<keyword evidence="11" id="KW-1185">Reference proteome</keyword>
<feature type="transmembrane region" description="Helical" evidence="8">
    <location>
        <begin position="146"/>
        <end position="164"/>
    </location>
</feature>
<feature type="transmembrane region" description="Helical" evidence="8">
    <location>
        <begin position="120"/>
        <end position="140"/>
    </location>
</feature>
<dbReference type="NCBIfam" id="TIGR00974">
    <property type="entry name" value="3a0107s02c"/>
    <property type="match status" value="1"/>
</dbReference>
<accession>A0A1D2YSY6</accession>
<keyword evidence="4 8" id="KW-1003">Cell membrane</keyword>
<protein>
    <recommendedName>
        <fullName evidence="8">Phosphate transport system permease protein PstA</fullName>
    </recommendedName>
</protein>
<evidence type="ECO:0000256" key="4">
    <source>
        <dbReference type="ARBA" id="ARBA00022475"/>
    </source>
</evidence>
<keyword evidence="3" id="KW-0813">Transport</keyword>
<dbReference type="Proteomes" id="UP000243739">
    <property type="component" value="Unassembled WGS sequence"/>
</dbReference>